<keyword evidence="2" id="KW-1185">Reference proteome</keyword>
<dbReference type="AlphaFoldDB" id="S2CYL6"/>
<comment type="caution">
    <text evidence="1">The sequence shown here is derived from an EMBL/GenBank/DDBJ whole genome shotgun (WGS) entry which is preliminary data.</text>
</comment>
<evidence type="ECO:0000313" key="1">
    <source>
        <dbReference type="EMBL" id="EOZ92257.1"/>
    </source>
</evidence>
<evidence type="ECO:0000313" key="2">
    <source>
        <dbReference type="Proteomes" id="UP000006073"/>
    </source>
</evidence>
<name>S2CYL6_INDAL</name>
<proteinExistence type="predicted"/>
<sequence>MPLKVPDKRFSNNETQEATRDGSFFVFRVFNKSVLKTKILIQNPG</sequence>
<protein>
    <submittedName>
        <fullName evidence="1">Uncharacterized protein</fullName>
    </submittedName>
</protein>
<dbReference type="EMBL" id="ALWO02000052">
    <property type="protein sequence ID" value="EOZ92257.1"/>
    <property type="molecule type" value="Genomic_DNA"/>
</dbReference>
<reference evidence="1 2" key="1">
    <citation type="journal article" date="2013" name="Genome Announc.">
        <title>Draft Genome Sequence of Indibacter alkaliphilus Strain LW1T, Isolated from Lonar Lake, a Haloalkaline Lake in the Buldana District of Maharashtra, India.</title>
        <authorList>
            <person name="Singh A."/>
            <person name="Kumar Jangir P."/>
            <person name="Sharma R."/>
            <person name="Singh A."/>
            <person name="Kumar Pinnaka A."/>
            <person name="Shivaji S."/>
        </authorList>
    </citation>
    <scope>NUCLEOTIDE SEQUENCE [LARGE SCALE GENOMIC DNA]</scope>
    <source>
        <strain evidence="2">CCUG 57479 / KCTC 22604 / LW1</strain>
    </source>
</reference>
<accession>S2CYL6</accession>
<dbReference type="Proteomes" id="UP000006073">
    <property type="component" value="Unassembled WGS sequence"/>
</dbReference>
<organism evidence="1 2">
    <name type="scientific">Indibacter alkaliphilus (strain CCUG 57479 / KCTC 22604 / LW1)</name>
    <dbReference type="NCBI Taxonomy" id="1189612"/>
    <lineage>
        <taxon>Bacteria</taxon>
        <taxon>Pseudomonadati</taxon>
        <taxon>Bacteroidota</taxon>
        <taxon>Cytophagia</taxon>
        <taxon>Cytophagales</taxon>
        <taxon>Cyclobacteriaceae</taxon>
    </lineage>
</organism>
<gene>
    <name evidence="1" type="ORF">A33Q_4350</name>
</gene>